<comment type="catalytic activity">
    <reaction evidence="12">
        <text>4 Fe(2+) + O2 + 4 H(+) = 4 Fe(3+) + 2 H2O</text>
        <dbReference type="Rhea" id="RHEA:11148"/>
        <dbReference type="ChEBI" id="CHEBI:15377"/>
        <dbReference type="ChEBI" id="CHEBI:15378"/>
        <dbReference type="ChEBI" id="CHEBI:15379"/>
        <dbReference type="ChEBI" id="CHEBI:29033"/>
        <dbReference type="ChEBI" id="CHEBI:29034"/>
        <dbReference type="EC" id="1.16.3.1"/>
    </reaction>
</comment>
<dbReference type="GO" id="GO:0006826">
    <property type="term" value="P:iron ion transport"/>
    <property type="evidence" value="ECO:0007669"/>
    <property type="project" value="UniProtKB-KW"/>
</dbReference>
<dbReference type="AlphaFoldDB" id="A0A9P8T7T3"/>
<keyword evidence="5" id="KW-0813">Transport</keyword>
<dbReference type="PROSITE" id="PS50810">
    <property type="entry name" value="FRATAXIN_2"/>
    <property type="match status" value="1"/>
</dbReference>
<sequence>MFMRPMQRLFITTSKVSVPGISINGGVRTISTISLKRLSNLSSSSSTSCFSSPSSSSSSSYPLALLPQSRPYSITTDGQHTPLEVEQLSINEYHQISDDYLELLTDHLLELSEEFPQIDAEYSHGVLNLELPPVGNYCINKQPPNKQIWFSSPISGPDRFDPIGGKWISLRTKKLLGDILRDEISKALELDIKLKGLDD</sequence>
<keyword evidence="7" id="KW-0809">Transit peptide</keyword>
<dbReference type="GO" id="GO:0008198">
    <property type="term" value="F:ferrous iron binding"/>
    <property type="evidence" value="ECO:0007669"/>
    <property type="project" value="TreeGrafter"/>
</dbReference>
<evidence type="ECO:0000256" key="9">
    <source>
        <dbReference type="ARBA" id="ARBA00023004"/>
    </source>
</evidence>
<evidence type="ECO:0000256" key="3">
    <source>
        <dbReference type="ARBA" id="ARBA00013107"/>
    </source>
</evidence>
<protein>
    <recommendedName>
        <fullName evidence="3">ferroxidase</fullName>
        <ecNumber evidence="3">1.16.3.1</ecNumber>
    </recommendedName>
</protein>
<dbReference type="SUPFAM" id="SSF55387">
    <property type="entry name" value="Frataxin/Nqo15-like"/>
    <property type="match status" value="1"/>
</dbReference>
<dbReference type="PANTHER" id="PTHR16821">
    <property type="entry name" value="FRATAXIN"/>
    <property type="match status" value="1"/>
</dbReference>
<evidence type="ECO:0000256" key="7">
    <source>
        <dbReference type="ARBA" id="ARBA00022946"/>
    </source>
</evidence>
<dbReference type="Gene3D" id="3.30.920.10">
    <property type="entry name" value="Frataxin/CyaY"/>
    <property type="match status" value="1"/>
</dbReference>
<dbReference type="GO" id="GO:0008199">
    <property type="term" value="F:ferric iron binding"/>
    <property type="evidence" value="ECO:0007669"/>
    <property type="project" value="InterPro"/>
</dbReference>
<keyword evidence="10" id="KW-0406">Ion transport</keyword>
<evidence type="ECO:0000256" key="5">
    <source>
        <dbReference type="ARBA" id="ARBA00022448"/>
    </source>
</evidence>
<comment type="subcellular location">
    <subcellularLocation>
        <location evidence="1">Mitochondrion</location>
    </subcellularLocation>
</comment>
<feature type="region of interest" description="Disordered" evidence="13">
    <location>
        <begin position="42"/>
        <end position="62"/>
    </location>
</feature>
<name>A0A9P8T7T3_9ASCO</name>
<keyword evidence="8" id="KW-0560">Oxidoreductase</keyword>
<evidence type="ECO:0000313" key="14">
    <source>
        <dbReference type="EMBL" id="KAH3669528.1"/>
    </source>
</evidence>
<dbReference type="OrthoDB" id="1897642at2759"/>
<dbReference type="GO" id="GO:0051537">
    <property type="term" value="F:2 iron, 2 sulfur cluster binding"/>
    <property type="evidence" value="ECO:0007669"/>
    <property type="project" value="TreeGrafter"/>
</dbReference>
<evidence type="ECO:0000256" key="10">
    <source>
        <dbReference type="ARBA" id="ARBA00023065"/>
    </source>
</evidence>
<dbReference type="Proteomes" id="UP000769528">
    <property type="component" value="Unassembled WGS sequence"/>
</dbReference>
<comment type="caution">
    <text evidence="14">The sequence shown here is derived from an EMBL/GenBank/DDBJ whole genome shotgun (WGS) entry which is preliminary data.</text>
</comment>
<keyword evidence="6" id="KW-0410">Iron transport</keyword>
<keyword evidence="4" id="KW-0409">Iron storage</keyword>
<keyword evidence="9" id="KW-0408">Iron</keyword>
<dbReference type="PANTHER" id="PTHR16821:SF2">
    <property type="entry name" value="FRATAXIN, MITOCHONDRIAL"/>
    <property type="match status" value="1"/>
</dbReference>
<dbReference type="EMBL" id="JAEUBF010001330">
    <property type="protein sequence ID" value="KAH3669528.1"/>
    <property type="molecule type" value="Genomic_DNA"/>
</dbReference>
<dbReference type="InterPro" id="IPR002908">
    <property type="entry name" value="Frataxin/CyaY"/>
</dbReference>
<keyword evidence="15" id="KW-1185">Reference proteome</keyword>
<dbReference type="Pfam" id="PF01491">
    <property type="entry name" value="Frataxin_Cyay"/>
    <property type="match status" value="1"/>
</dbReference>
<evidence type="ECO:0000256" key="2">
    <source>
        <dbReference type="ARBA" id="ARBA00008183"/>
    </source>
</evidence>
<accession>A0A9P8T7T3</accession>
<proteinExistence type="inferred from homology"/>
<evidence type="ECO:0000256" key="4">
    <source>
        <dbReference type="ARBA" id="ARBA00022434"/>
    </source>
</evidence>
<dbReference type="GO" id="GO:0034986">
    <property type="term" value="F:iron chaperone activity"/>
    <property type="evidence" value="ECO:0007669"/>
    <property type="project" value="TreeGrafter"/>
</dbReference>
<evidence type="ECO:0000313" key="15">
    <source>
        <dbReference type="Proteomes" id="UP000769528"/>
    </source>
</evidence>
<keyword evidence="11" id="KW-0496">Mitochondrion</keyword>
<dbReference type="NCBIfam" id="TIGR03422">
    <property type="entry name" value="mito_frataxin"/>
    <property type="match status" value="1"/>
</dbReference>
<reference evidence="14" key="2">
    <citation type="submission" date="2021-01" db="EMBL/GenBank/DDBJ databases">
        <authorList>
            <person name="Schikora-Tamarit M.A."/>
        </authorList>
    </citation>
    <scope>NUCLEOTIDE SEQUENCE</scope>
    <source>
        <strain evidence="14">CBS6341</strain>
    </source>
</reference>
<dbReference type="GO" id="GO:0016226">
    <property type="term" value="P:iron-sulfur cluster assembly"/>
    <property type="evidence" value="ECO:0007669"/>
    <property type="project" value="InterPro"/>
</dbReference>
<reference evidence="14" key="1">
    <citation type="journal article" date="2021" name="Open Biol.">
        <title>Shared evolutionary footprints suggest mitochondrial oxidative damage underlies multiple complex I losses in fungi.</title>
        <authorList>
            <person name="Schikora-Tamarit M.A."/>
            <person name="Marcet-Houben M."/>
            <person name="Nosek J."/>
            <person name="Gabaldon T."/>
        </authorList>
    </citation>
    <scope>NUCLEOTIDE SEQUENCE</scope>
    <source>
        <strain evidence="14">CBS6341</strain>
    </source>
</reference>
<evidence type="ECO:0000256" key="6">
    <source>
        <dbReference type="ARBA" id="ARBA00022496"/>
    </source>
</evidence>
<comment type="similarity">
    <text evidence="2">Belongs to the frataxin family.</text>
</comment>
<dbReference type="EC" id="1.16.3.1" evidence="3"/>
<evidence type="ECO:0000256" key="13">
    <source>
        <dbReference type="SAM" id="MobiDB-lite"/>
    </source>
</evidence>
<dbReference type="GO" id="GO:0005739">
    <property type="term" value="C:mitochondrion"/>
    <property type="evidence" value="ECO:0007669"/>
    <property type="project" value="UniProtKB-SubCell"/>
</dbReference>
<dbReference type="NCBIfam" id="TIGR03421">
    <property type="entry name" value="FeS_CyaY"/>
    <property type="match status" value="1"/>
</dbReference>
<dbReference type="InterPro" id="IPR017789">
    <property type="entry name" value="Frataxin"/>
</dbReference>
<evidence type="ECO:0000256" key="1">
    <source>
        <dbReference type="ARBA" id="ARBA00004173"/>
    </source>
</evidence>
<evidence type="ECO:0000256" key="8">
    <source>
        <dbReference type="ARBA" id="ARBA00023002"/>
    </source>
</evidence>
<dbReference type="GO" id="GO:0004322">
    <property type="term" value="F:ferroxidase activity"/>
    <property type="evidence" value="ECO:0007669"/>
    <property type="project" value="UniProtKB-EC"/>
</dbReference>
<organism evidence="14 15">
    <name type="scientific">Wickerhamomyces mucosus</name>
    <dbReference type="NCBI Taxonomy" id="1378264"/>
    <lineage>
        <taxon>Eukaryota</taxon>
        <taxon>Fungi</taxon>
        <taxon>Dikarya</taxon>
        <taxon>Ascomycota</taxon>
        <taxon>Saccharomycotina</taxon>
        <taxon>Saccharomycetes</taxon>
        <taxon>Phaffomycetales</taxon>
        <taxon>Wickerhamomycetaceae</taxon>
        <taxon>Wickerhamomyces</taxon>
    </lineage>
</organism>
<dbReference type="SMART" id="SM01219">
    <property type="entry name" value="Frataxin_Cyay"/>
    <property type="match status" value="1"/>
</dbReference>
<gene>
    <name evidence="14" type="ORF">WICMUC_004950</name>
</gene>
<evidence type="ECO:0000256" key="12">
    <source>
        <dbReference type="ARBA" id="ARBA00047990"/>
    </source>
</evidence>
<dbReference type="GO" id="GO:0006879">
    <property type="term" value="P:intracellular iron ion homeostasis"/>
    <property type="evidence" value="ECO:0007669"/>
    <property type="project" value="UniProtKB-KW"/>
</dbReference>
<dbReference type="InterPro" id="IPR036524">
    <property type="entry name" value="Frataxin/CyaY_sf"/>
</dbReference>
<evidence type="ECO:0000256" key="11">
    <source>
        <dbReference type="ARBA" id="ARBA00023128"/>
    </source>
</evidence>